<accession>D2V1E3</accession>
<feature type="transmembrane region" description="Helical" evidence="5">
    <location>
        <begin position="222"/>
        <end position="241"/>
    </location>
</feature>
<evidence type="ECO:0000256" key="1">
    <source>
        <dbReference type="ARBA" id="ARBA00004141"/>
    </source>
</evidence>
<sequence>MVPWIYNVFGECVHSPLEQASFYVGLVSIALWMCALFPQIIANFKNRDASSLSAGFLAQNVMGDASNLLACVLSGQLITQILLASYFVSMDFILVFQYLYYVVWLQKIRGRKVEKKEEQVEDKKSIEISPISSSSLNLSNVTSSQMDDFEDVELKSTQLQSSKVVSLFIILLLDFVFPPNTVQGIIGYTIGCICAIMYVGSRLPQIYWNFSRKSTDGLSPTYFSIGIFGNMCYLTSIWLYSVQPNYLLGRLPWLTESTINIFLDCLILSQYYYYTHFKRGSFKYSDLESKGVIPATIENEKENHRVASIDESSLSSVTFNEVAAMHELAKHLPDENESTSDLKILNK</sequence>
<organism evidence="7">
    <name type="scientific">Naegleria gruberi</name>
    <name type="common">Amoeba</name>
    <dbReference type="NCBI Taxonomy" id="5762"/>
    <lineage>
        <taxon>Eukaryota</taxon>
        <taxon>Discoba</taxon>
        <taxon>Heterolobosea</taxon>
        <taxon>Tetramitia</taxon>
        <taxon>Eutetramitia</taxon>
        <taxon>Vahlkampfiidae</taxon>
        <taxon>Naegleria</taxon>
    </lineage>
</organism>
<name>D2V1E3_NAEGR</name>
<dbReference type="Pfam" id="PF04193">
    <property type="entry name" value="PQ-loop"/>
    <property type="match status" value="2"/>
</dbReference>
<dbReference type="OrthoDB" id="8048523at2759"/>
<dbReference type="Proteomes" id="UP000006671">
    <property type="component" value="Unassembled WGS sequence"/>
</dbReference>
<dbReference type="Gene3D" id="1.20.1280.290">
    <property type="match status" value="2"/>
</dbReference>
<dbReference type="SMART" id="SM00679">
    <property type="entry name" value="CTNS"/>
    <property type="match status" value="2"/>
</dbReference>
<dbReference type="FunFam" id="1.20.1280.290:FF:000009">
    <property type="entry name" value="PQ loop repeat family protein"/>
    <property type="match status" value="1"/>
</dbReference>
<dbReference type="GO" id="GO:0015174">
    <property type="term" value="F:basic amino acid transmembrane transporter activity"/>
    <property type="evidence" value="ECO:0007669"/>
    <property type="project" value="UniProtKB-ARBA"/>
</dbReference>
<evidence type="ECO:0000256" key="3">
    <source>
        <dbReference type="ARBA" id="ARBA00022989"/>
    </source>
</evidence>
<keyword evidence="3 5" id="KW-1133">Transmembrane helix</keyword>
<keyword evidence="4 5" id="KW-0472">Membrane</keyword>
<reference evidence="6 7" key="1">
    <citation type="journal article" date="2010" name="Cell">
        <title>The genome of Naegleria gruberi illuminates early eukaryotic versatility.</title>
        <authorList>
            <person name="Fritz-Laylin L.K."/>
            <person name="Prochnik S.E."/>
            <person name="Ginger M.L."/>
            <person name="Dacks J.B."/>
            <person name="Carpenter M.L."/>
            <person name="Field M.C."/>
            <person name="Kuo A."/>
            <person name="Paredez A."/>
            <person name="Chapman J."/>
            <person name="Pham J."/>
            <person name="Shu S."/>
            <person name="Neupane R."/>
            <person name="Cipriano M."/>
            <person name="Mancuso J."/>
            <person name="Tu H."/>
            <person name="Salamov A."/>
            <person name="Lindquist E."/>
            <person name="Shapiro H."/>
            <person name="Lucas S."/>
            <person name="Grigoriev I.V."/>
            <person name="Cande W.Z."/>
            <person name="Fulton C."/>
            <person name="Rokhsar D.S."/>
            <person name="Dawson S.C."/>
        </authorList>
    </citation>
    <scope>NUCLEOTIDE SEQUENCE [LARGE SCALE GENOMIC DNA]</scope>
    <source>
        <strain evidence="6 7">NEG-M</strain>
    </source>
</reference>
<dbReference type="PANTHER" id="PTHR16201">
    <property type="entry name" value="SEVEN TRANSMEMBRANE PROTEIN 1-RELATED"/>
    <property type="match status" value="1"/>
</dbReference>
<evidence type="ECO:0000313" key="7">
    <source>
        <dbReference type="Proteomes" id="UP000006671"/>
    </source>
</evidence>
<feature type="transmembrane region" description="Helical" evidence="5">
    <location>
        <begin position="185"/>
        <end position="201"/>
    </location>
</feature>
<evidence type="ECO:0000313" key="6">
    <source>
        <dbReference type="EMBL" id="EFC49291.1"/>
    </source>
</evidence>
<proteinExistence type="predicted"/>
<dbReference type="GO" id="GO:0098852">
    <property type="term" value="C:lytic vacuole membrane"/>
    <property type="evidence" value="ECO:0007669"/>
    <property type="project" value="UniProtKB-ARBA"/>
</dbReference>
<dbReference type="EMBL" id="GG738848">
    <property type="protein sequence ID" value="EFC49291.1"/>
    <property type="molecule type" value="Genomic_DNA"/>
</dbReference>
<dbReference type="InterPro" id="IPR006603">
    <property type="entry name" value="PQ-loop_rpt"/>
</dbReference>
<feature type="transmembrane region" description="Helical" evidence="5">
    <location>
        <begin position="164"/>
        <end position="179"/>
    </location>
</feature>
<keyword evidence="7" id="KW-1185">Reference proteome</keyword>
<dbReference type="OMA" id="NDRLEWI"/>
<keyword evidence="2 5" id="KW-0812">Transmembrane</keyword>
<evidence type="ECO:0000256" key="4">
    <source>
        <dbReference type="ARBA" id="ARBA00023136"/>
    </source>
</evidence>
<feature type="transmembrane region" description="Helical" evidence="5">
    <location>
        <begin position="20"/>
        <end position="44"/>
    </location>
</feature>
<feature type="transmembrane region" description="Helical" evidence="5">
    <location>
        <begin position="84"/>
        <end position="105"/>
    </location>
</feature>
<dbReference type="AlphaFoldDB" id="D2V1E3"/>
<dbReference type="eggNOG" id="KOG2913">
    <property type="taxonomic scope" value="Eukaryota"/>
</dbReference>
<dbReference type="VEuPathDB" id="AmoebaDB:NAEGRDRAFT_30267"/>
<protein>
    <submittedName>
        <fullName evidence="6">Predicted protein</fullName>
    </submittedName>
</protein>
<dbReference type="KEGG" id="ngr:NAEGRDRAFT_30267"/>
<dbReference type="InParanoid" id="D2V1E3"/>
<dbReference type="InterPro" id="IPR051415">
    <property type="entry name" value="LAAT-1"/>
</dbReference>
<comment type="subcellular location">
    <subcellularLocation>
        <location evidence="1">Membrane</location>
        <topology evidence="1">Multi-pass membrane protein</topology>
    </subcellularLocation>
</comment>
<feature type="transmembrane region" description="Helical" evidence="5">
    <location>
        <begin position="253"/>
        <end position="274"/>
    </location>
</feature>
<dbReference type="FunCoup" id="D2V1E3">
    <property type="interactions" value="92"/>
</dbReference>
<gene>
    <name evidence="6" type="ORF">NAEGRDRAFT_30267</name>
</gene>
<dbReference type="GeneID" id="8855153"/>
<evidence type="ECO:0000256" key="2">
    <source>
        <dbReference type="ARBA" id="ARBA00022692"/>
    </source>
</evidence>
<dbReference type="PANTHER" id="PTHR16201:SF34">
    <property type="entry name" value="LYSOSOMAL AMINO ACID TRANSPORTER 1"/>
    <property type="match status" value="1"/>
</dbReference>
<dbReference type="RefSeq" id="XP_002682035.1">
    <property type="nucleotide sequence ID" value="XM_002681989.1"/>
</dbReference>
<evidence type="ECO:0000256" key="5">
    <source>
        <dbReference type="SAM" id="Phobius"/>
    </source>
</evidence>